<protein>
    <submittedName>
        <fullName evidence="2">Uncharacterized protein</fullName>
    </submittedName>
</protein>
<feature type="compositionally biased region" description="Low complexity" evidence="1">
    <location>
        <begin position="24"/>
        <end position="38"/>
    </location>
</feature>
<dbReference type="EMBL" id="MN739739">
    <property type="protein sequence ID" value="QHT24103.1"/>
    <property type="molecule type" value="Genomic_DNA"/>
</dbReference>
<name>A0A6C0E6M1_9ZZZZ</name>
<accession>A0A6C0E6M1</accession>
<evidence type="ECO:0000313" key="2">
    <source>
        <dbReference type="EMBL" id="QHT24103.1"/>
    </source>
</evidence>
<evidence type="ECO:0000256" key="1">
    <source>
        <dbReference type="SAM" id="MobiDB-lite"/>
    </source>
</evidence>
<reference evidence="2" key="1">
    <citation type="journal article" date="2020" name="Nature">
        <title>Giant virus diversity and host interactions through global metagenomics.</title>
        <authorList>
            <person name="Schulz F."/>
            <person name="Roux S."/>
            <person name="Paez-Espino D."/>
            <person name="Jungbluth S."/>
            <person name="Walsh D.A."/>
            <person name="Denef V.J."/>
            <person name="McMahon K.D."/>
            <person name="Konstantinidis K.T."/>
            <person name="Eloe-Fadrosh E.A."/>
            <person name="Kyrpides N.C."/>
            <person name="Woyke T."/>
        </authorList>
    </citation>
    <scope>NUCLEOTIDE SEQUENCE</scope>
    <source>
        <strain evidence="2">GVMAG-M-3300023179-132</strain>
    </source>
</reference>
<sequence length="175" mass="19605">MSSSRSIAAARSRRALDQPPKPPTFSQQNQPQPQTPSNGRNQAFASDVQTKISVQDAINIVTRRISRLEQMTSSQQQLQVPDNSCIVDNAVLEDIIDRLDKLEATQEQTFDSLRREFDAKFETLTRETNDKFADIDLAFAEIEKSIQLDNEVPIDNPEISSADVAETIKLEISNA</sequence>
<organism evidence="2">
    <name type="scientific">viral metagenome</name>
    <dbReference type="NCBI Taxonomy" id="1070528"/>
    <lineage>
        <taxon>unclassified sequences</taxon>
        <taxon>metagenomes</taxon>
        <taxon>organismal metagenomes</taxon>
    </lineage>
</organism>
<feature type="region of interest" description="Disordered" evidence="1">
    <location>
        <begin position="1"/>
        <end position="43"/>
    </location>
</feature>
<dbReference type="AlphaFoldDB" id="A0A6C0E6M1"/>
<feature type="compositionally biased region" description="Low complexity" evidence="1">
    <location>
        <begin position="1"/>
        <end position="10"/>
    </location>
</feature>
<proteinExistence type="predicted"/>